<dbReference type="RefSeq" id="WP_188525694.1">
    <property type="nucleotide sequence ID" value="NZ_BMGI01000001.1"/>
</dbReference>
<name>A0ABQ1QA49_9RHOB</name>
<evidence type="ECO:0000313" key="2">
    <source>
        <dbReference type="Proteomes" id="UP000617355"/>
    </source>
</evidence>
<gene>
    <name evidence="1" type="ORF">GCM10011358_01410</name>
</gene>
<dbReference type="Pfam" id="PF20603">
    <property type="entry name" value="Bact_hydrolase"/>
    <property type="match status" value="1"/>
</dbReference>
<dbReference type="EMBL" id="BMGI01000001">
    <property type="protein sequence ID" value="GGD20534.1"/>
    <property type="molecule type" value="Genomic_DNA"/>
</dbReference>
<protein>
    <submittedName>
        <fullName evidence="1">Uncharacterized protein</fullName>
    </submittedName>
</protein>
<dbReference type="InterPro" id="IPR046766">
    <property type="entry name" value="Bact_hydrolase"/>
</dbReference>
<sequence>MPYDILPITDMSDTETGCCPRFDPAAWDGLELHFQEKLFVRAVTHAVFHVPVDMGRVFPRVHSHLEAAGAYDPKEFLVLSRDLGAWTSEHYFAASKDVPHEEMVRLTGTFVTRVFDGPYSRMKDWCEEMRALAAERGKPEGNIYFYYTTCPKYAKQYGHNYVVGFADI</sequence>
<organism evidence="1 2">
    <name type="scientific">Sinisalibacter lacisalsi</name>
    <dbReference type="NCBI Taxonomy" id="1526570"/>
    <lineage>
        <taxon>Bacteria</taxon>
        <taxon>Pseudomonadati</taxon>
        <taxon>Pseudomonadota</taxon>
        <taxon>Alphaproteobacteria</taxon>
        <taxon>Rhodobacterales</taxon>
        <taxon>Roseobacteraceae</taxon>
        <taxon>Sinisalibacter</taxon>
    </lineage>
</organism>
<evidence type="ECO:0000313" key="1">
    <source>
        <dbReference type="EMBL" id="GGD20534.1"/>
    </source>
</evidence>
<proteinExistence type="predicted"/>
<dbReference type="Proteomes" id="UP000617355">
    <property type="component" value="Unassembled WGS sequence"/>
</dbReference>
<accession>A0ABQ1QA49</accession>
<keyword evidence="2" id="KW-1185">Reference proteome</keyword>
<reference evidence="2" key="1">
    <citation type="journal article" date="2019" name="Int. J. Syst. Evol. Microbiol.">
        <title>The Global Catalogue of Microorganisms (GCM) 10K type strain sequencing project: providing services to taxonomists for standard genome sequencing and annotation.</title>
        <authorList>
            <consortium name="The Broad Institute Genomics Platform"/>
            <consortium name="The Broad Institute Genome Sequencing Center for Infectious Disease"/>
            <person name="Wu L."/>
            <person name="Ma J."/>
        </authorList>
    </citation>
    <scope>NUCLEOTIDE SEQUENCE [LARGE SCALE GENOMIC DNA]</scope>
    <source>
        <strain evidence="2">CGMCC 1.12922</strain>
    </source>
</reference>
<comment type="caution">
    <text evidence="1">The sequence shown here is derived from an EMBL/GenBank/DDBJ whole genome shotgun (WGS) entry which is preliminary data.</text>
</comment>